<evidence type="ECO:0000313" key="8">
    <source>
        <dbReference type="EMBL" id="MEX8195419.1"/>
    </source>
</evidence>
<protein>
    <submittedName>
        <fullName evidence="8">Rieske (2Fe-2S) protein</fullName>
    </submittedName>
</protein>
<evidence type="ECO:0000259" key="7">
    <source>
        <dbReference type="PROSITE" id="PS51296"/>
    </source>
</evidence>
<comment type="caution">
    <text evidence="8">The sequence shown here is derived from an EMBL/GenBank/DDBJ whole genome shotgun (WGS) entry which is preliminary data.</text>
</comment>
<evidence type="ECO:0000256" key="4">
    <source>
        <dbReference type="ARBA" id="ARBA00023014"/>
    </source>
</evidence>
<dbReference type="InterPro" id="IPR036922">
    <property type="entry name" value="Rieske_2Fe-2S_sf"/>
</dbReference>
<dbReference type="PANTHER" id="PTHR21496">
    <property type="entry name" value="FERREDOXIN-RELATED"/>
    <property type="match status" value="1"/>
</dbReference>
<evidence type="ECO:0000256" key="2">
    <source>
        <dbReference type="ARBA" id="ARBA00022723"/>
    </source>
</evidence>
<gene>
    <name evidence="8" type="ORF">AB6724_21540</name>
</gene>
<evidence type="ECO:0000256" key="1">
    <source>
        <dbReference type="ARBA" id="ARBA00022714"/>
    </source>
</evidence>
<comment type="similarity">
    <text evidence="6">Belongs to the bacterial ring-hydroxylating dioxygenase ferredoxin component family.</text>
</comment>
<dbReference type="Pfam" id="PF00355">
    <property type="entry name" value="Rieske"/>
    <property type="match status" value="1"/>
</dbReference>
<comment type="cofactor">
    <cofactor evidence="5">
        <name>[2Fe-2S] cluster</name>
        <dbReference type="ChEBI" id="CHEBI:190135"/>
    </cofactor>
</comment>
<evidence type="ECO:0000256" key="6">
    <source>
        <dbReference type="ARBA" id="ARBA00038001"/>
    </source>
</evidence>
<name>A0ABV4A0K7_9BURK</name>
<keyword evidence="1" id="KW-0001">2Fe-2S</keyword>
<evidence type="ECO:0000313" key="9">
    <source>
        <dbReference type="Proteomes" id="UP001561046"/>
    </source>
</evidence>
<evidence type="ECO:0000256" key="5">
    <source>
        <dbReference type="ARBA" id="ARBA00034078"/>
    </source>
</evidence>
<dbReference type="EMBL" id="JBFYGN010000051">
    <property type="protein sequence ID" value="MEX8195419.1"/>
    <property type="molecule type" value="Genomic_DNA"/>
</dbReference>
<keyword evidence="4" id="KW-0411">Iron-sulfur</keyword>
<proteinExistence type="inferred from homology"/>
<keyword evidence="2" id="KW-0479">Metal-binding</keyword>
<feature type="domain" description="Rieske" evidence="7">
    <location>
        <begin position="12"/>
        <end position="107"/>
    </location>
</feature>
<reference evidence="8 9" key="1">
    <citation type="journal article" date="2013" name="Int. J. Syst. Evol. Microbiol.">
        <title>Comamonas guangdongensis sp. nov., isolated from subterranean forest sediment, and emended description of the genus Comamonas.</title>
        <authorList>
            <person name="Zhang J."/>
            <person name="Wang Y."/>
            <person name="Zhou S."/>
            <person name="Wu C."/>
            <person name="He J."/>
            <person name="Li F."/>
        </authorList>
    </citation>
    <scope>NUCLEOTIDE SEQUENCE [LARGE SCALE GENOMIC DNA]</scope>
    <source>
        <strain evidence="8 9">CCTCC AB2011133</strain>
    </source>
</reference>
<dbReference type="RefSeq" id="WP_369340588.1">
    <property type="nucleotide sequence ID" value="NZ_JBFYGN010000051.1"/>
</dbReference>
<accession>A0ABV4A0K7</accession>
<dbReference type="PROSITE" id="PS51296">
    <property type="entry name" value="RIESKE"/>
    <property type="match status" value="1"/>
</dbReference>
<dbReference type="InterPro" id="IPR017941">
    <property type="entry name" value="Rieske_2Fe-2S"/>
</dbReference>
<keyword evidence="9" id="KW-1185">Reference proteome</keyword>
<dbReference type="SUPFAM" id="SSF50022">
    <property type="entry name" value="ISP domain"/>
    <property type="match status" value="1"/>
</dbReference>
<dbReference type="CDD" id="cd03467">
    <property type="entry name" value="Rieske"/>
    <property type="match status" value="1"/>
</dbReference>
<organism evidence="8 9">
    <name type="scientific">Comamonas guangdongensis</name>
    <dbReference type="NCBI Taxonomy" id="510515"/>
    <lineage>
        <taxon>Bacteria</taxon>
        <taxon>Pseudomonadati</taxon>
        <taxon>Pseudomonadota</taxon>
        <taxon>Betaproteobacteria</taxon>
        <taxon>Burkholderiales</taxon>
        <taxon>Comamonadaceae</taxon>
        <taxon>Comamonas</taxon>
    </lineage>
</organism>
<keyword evidence="3" id="KW-0408">Iron</keyword>
<evidence type="ECO:0000256" key="3">
    <source>
        <dbReference type="ARBA" id="ARBA00023004"/>
    </source>
</evidence>
<dbReference type="Gene3D" id="2.102.10.10">
    <property type="entry name" value="Rieske [2Fe-2S] iron-sulphur domain"/>
    <property type="match status" value="1"/>
</dbReference>
<sequence length="113" mass="12112">MLEQTLPARALIAAGPAEDLPPGSRKLVFVPGGETVLLLNVEGEFYALENSCPHAGASIASGPCQAHEIACPAHGLKFNIKSGQCTASPRLLIPLYEVLILEEQLWLRPPQRC</sequence>
<dbReference type="Proteomes" id="UP001561046">
    <property type="component" value="Unassembled WGS sequence"/>
</dbReference>
<dbReference type="PANTHER" id="PTHR21496:SF0">
    <property type="entry name" value="RIESKE DOMAIN-CONTAINING PROTEIN"/>
    <property type="match status" value="1"/>
</dbReference>